<dbReference type="PANTHER" id="PTHR42693">
    <property type="entry name" value="ARYLSULFATASE FAMILY MEMBER"/>
    <property type="match status" value="1"/>
</dbReference>
<evidence type="ECO:0000313" key="6">
    <source>
        <dbReference type="Proteomes" id="UP000261223"/>
    </source>
</evidence>
<dbReference type="RefSeq" id="WP_060386396.1">
    <property type="nucleotide sequence ID" value="NZ_CAXSRQ010000004.1"/>
</dbReference>
<comment type="caution">
    <text evidence="2">The sequence shown here is derived from an EMBL/GenBank/DDBJ whole genome shotgun (WGS) entry which is preliminary data.</text>
</comment>
<reference evidence="2 5" key="1">
    <citation type="journal article" date="2016" name="BMC Genomics">
        <title>Type VI secretion systems of human gut Bacteroidales segregate into three genetic architectures, two of which are contained on mobile genetic elements.</title>
        <authorList>
            <person name="Coyne M.J."/>
            <person name="Roelofs K.G."/>
            <person name="Comstock L.E."/>
        </authorList>
    </citation>
    <scope>NUCLEOTIDE SEQUENCE [LARGE SCALE GENOMIC DNA]</scope>
    <source>
        <strain evidence="2 5">CL09T03C01</strain>
    </source>
</reference>
<dbReference type="EMBL" id="QSSV01000025">
    <property type="protein sequence ID" value="RGM10284.1"/>
    <property type="molecule type" value="Genomic_DNA"/>
</dbReference>
<comment type="similarity">
    <text evidence="1">Belongs to the sulfatase family.</text>
</comment>
<dbReference type="AlphaFoldDB" id="A0A120A0X5"/>
<evidence type="ECO:0000313" key="5">
    <source>
        <dbReference type="Proteomes" id="UP000056419"/>
    </source>
</evidence>
<dbReference type="EMBL" id="QRPN01000023">
    <property type="protein sequence ID" value="RHM15934.1"/>
    <property type="molecule type" value="Genomic_DNA"/>
</dbReference>
<protein>
    <submittedName>
        <fullName evidence="2">Arylsulfatase</fullName>
        <ecNumber evidence="2">3.1.6.1</ecNumber>
    </submittedName>
</protein>
<dbReference type="Gene3D" id="3.30.1120.10">
    <property type="match status" value="1"/>
</dbReference>
<organism evidence="2 5">
    <name type="scientific">Bacteroides stercoris</name>
    <dbReference type="NCBI Taxonomy" id="46506"/>
    <lineage>
        <taxon>Bacteria</taxon>
        <taxon>Pseudomonadati</taxon>
        <taxon>Bacteroidota</taxon>
        <taxon>Bacteroidia</taxon>
        <taxon>Bacteroidales</taxon>
        <taxon>Bacteroidaceae</taxon>
        <taxon>Bacteroides</taxon>
    </lineage>
</organism>
<evidence type="ECO:0000256" key="1">
    <source>
        <dbReference type="ARBA" id="ARBA00008779"/>
    </source>
</evidence>
<dbReference type="GO" id="GO:0004065">
    <property type="term" value="F:arylsulfatase activity"/>
    <property type="evidence" value="ECO:0007669"/>
    <property type="project" value="UniProtKB-EC"/>
</dbReference>
<dbReference type="PANTHER" id="PTHR42693:SF33">
    <property type="entry name" value="ARYLSULFATASE"/>
    <property type="match status" value="1"/>
</dbReference>
<dbReference type="Gene3D" id="3.40.720.10">
    <property type="entry name" value="Alkaline Phosphatase, subunit A"/>
    <property type="match status" value="1"/>
</dbReference>
<evidence type="ECO:0000313" key="2">
    <source>
        <dbReference type="EMBL" id="KWR52736.1"/>
    </source>
</evidence>
<reference evidence="2" key="2">
    <citation type="submission" date="2016-01" db="EMBL/GenBank/DDBJ databases">
        <authorList>
            <person name="McClelland M."/>
            <person name="Jain A."/>
            <person name="Saraogi P."/>
            <person name="Mendelson R."/>
            <person name="Westerman R."/>
            <person name="SanMiguel P."/>
            <person name="Csonka L."/>
        </authorList>
    </citation>
    <scope>NUCLEOTIDE SEQUENCE</scope>
    <source>
        <strain evidence="2">CL09T03C01</strain>
    </source>
</reference>
<evidence type="ECO:0000313" key="7">
    <source>
        <dbReference type="Proteomes" id="UP000284604"/>
    </source>
</evidence>
<evidence type="ECO:0000313" key="3">
    <source>
        <dbReference type="EMBL" id="RGM10284.1"/>
    </source>
</evidence>
<keyword evidence="2" id="KW-0378">Hydrolase</keyword>
<keyword evidence="5" id="KW-1185">Reference proteome</keyword>
<evidence type="ECO:0000313" key="4">
    <source>
        <dbReference type="EMBL" id="RHM15934.1"/>
    </source>
</evidence>
<dbReference type="GeneID" id="69589733"/>
<dbReference type="EC" id="3.1.6.1" evidence="2"/>
<sequence>MTTAEGGICVPLIVSGLDVQRGKIDTSNLMHVTDLFPTVLDYVGISRPDVYRGKKLAPLYGKSLRATFSSETPSRTDNEAICFEMAESKAVIKGQWKATLLLPPYGDGMHWKLYDISRDYSEKKDLSHQYTDKLKELVSDWERYATSVGYISSDGTHIIEEIGAEDFYEIPLHDGHSQGN</sequence>
<dbReference type="InterPro" id="IPR017850">
    <property type="entry name" value="Alkaline_phosphatase_core_sf"/>
</dbReference>
<dbReference type="PATRIC" id="fig|46506.5.peg.2996"/>
<name>A0A120A0X5_BACSE</name>
<accession>A0A120A0X5</accession>
<dbReference type="Proteomes" id="UP000261223">
    <property type="component" value="Unassembled WGS sequence"/>
</dbReference>
<gene>
    <name evidence="2" type="primary">atsA_5</name>
    <name evidence="2" type="ORF">AA415_02786</name>
    <name evidence="4" type="ORF">DWZ78_15155</name>
    <name evidence="3" type="ORF">DXC34_15695</name>
</gene>
<dbReference type="Proteomes" id="UP000284604">
    <property type="component" value="Unassembled WGS sequence"/>
</dbReference>
<dbReference type="EMBL" id="LRGC01000018">
    <property type="protein sequence ID" value="KWR52736.1"/>
    <property type="molecule type" value="Genomic_DNA"/>
</dbReference>
<proteinExistence type="inferred from homology"/>
<dbReference type="SUPFAM" id="SSF53649">
    <property type="entry name" value="Alkaline phosphatase-like"/>
    <property type="match status" value="1"/>
</dbReference>
<reference evidence="6 7" key="3">
    <citation type="submission" date="2018-08" db="EMBL/GenBank/DDBJ databases">
        <title>A genome reference for cultivated species of the human gut microbiota.</title>
        <authorList>
            <person name="Zou Y."/>
            <person name="Xue W."/>
            <person name="Luo G."/>
        </authorList>
    </citation>
    <scope>NUCLEOTIDE SEQUENCE [LARGE SCALE GENOMIC DNA]</scope>
    <source>
        <strain evidence="4 7">AF35-20</strain>
        <strain evidence="3 6">TF03-6</strain>
    </source>
</reference>
<dbReference type="InterPro" id="IPR050738">
    <property type="entry name" value="Sulfatase"/>
</dbReference>
<dbReference type="Proteomes" id="UP000056419">
    <property type="component" value="Unassembled WGS sequence"/>
</dbReference>
<dbReference type="STRING" id="46506.AA415_02786"/>